<feature type="chain" id="PRO_5009527513" description="IPT/TIG domain-containing protein" evidence="2">
    <location>
        <begin position="27"/>
        <end position="237"/>
    </location>
</feature>
<proteinExistence type="predicted"/>
<evidence type="ECO:0000313" key="5">
    <source>
        <dbReference type="Proteomes" id="UP000178645"/>
    </source>
</evidence>
<keyword evidence="1" id="KW-1133">Transmembrane helix</keyword>
<name>A0A1F6Y7X4_9BACT</name>
<dbReference type="InterPro" id="IPR002909">
    <property type="entry name" value="IPT_dom"/>
</dbReference>
<dbReference type="CDD" id="cd00102">
    <property type="entry name" value="IPT"/>
    <property type="match status" value="1"/>
</dbReference>
<gene>
    <name evidence="4" type="ORF">A3G53_01065</name>
</gene>
<evidence type="ECO:0000259" key="3">
    <source>
        <dbReference type="Pfam" id="PF01833"/>
    </source>
</evidence>
<feature type="domain" description="IPT/TIG" evidence="3">
    <location>
        <begin position="58"/>
        <end position="141"/>
    </location>
</feature>
<dbReference type="Gene3D" id="2.60.40.10">
    <property type="entry name" value="Immunoglobulins"/>
    <property type="match status" value="1"/>
</dbReference>
<feature type="signal peptide" evidence="2">
    <location>
        <begin position="1"/>
        <end position="26"/>
    </location>
</feature>
<dbReference type="AlphaFoldDB" id="A0A1F6Y7X4"/>
<evidence type="ECO:0000313" key="4">
    <source>
        <dbReference type="EMBL" id="OGJ02470.1"/>
    </source>
</evidence>
<reference evidence="4 5" key="1">
    <citation type="journal article" date="2016" name="Nat. Commun.">
        <title>Thousands of microbial genomes shed light on interconnected biogeochemical processes in an aquifer system.</title>
        <authorList>
            <person name="Anantharaman K."/>
            <person name="Brown C.T."/>
            <person name="Hug L.A."/>
            <person name="Sharon I."/>
            <person name="Castelle C.J."/>
            <person name="Probst A.J."/>
            <person name="Thomas B.C."/>
            <person name="Singh A."/>
            <person name="Wilkins M.J."/>
            <person name="Karaoz U."/>
            <person name="Brodie E.L."/>
            <person name="Williams K.H."/>
            <person name="Hubbard S.S."/>
            <person name="Banfield J.F."/>
        </authorList>
    </citation>
    <scope>NUCLEOTIDE SEQUENCE [LARGE SCALE GENOMIC DNA]</scope>
</reference>
<keyword evidence="1" id="KW-0812">Transmembrane</keyword>
<dbReference type="Proteomes" id="UP000178645">
    <property type="component" value="Unassembled WGS sequence"/>
</dbReference>
<dbReference type="InterPro" id="IPR013783">
    <property type="entry name" value="Ig-like_fold"/>
</dbReference>
<dbReference type="SUPFAM" id="SSF81296">
    <property type="entry name" value="E set domains"/>
    <property type="match status" value="1"/>
</dbReference>
<comment type="caution">
    <text evidence="4">The sequence shown here is derived from an EMBL/GenBank/DDBJ whole genome shotgun (WGS) entry which is preliminary data.</text>
</comment>
<dbReference type="Pfam" id="PF01833">
    <property type="entry name" value="TIG"/>
    <property type="match status" value="1"/>
</dbReference>
<protein>
    <recommendedName>
        <fullName evidence="3">IPT/TIG domain-containing protein</fullName>
    </recommendedName>
</protein>
<organism evidence="4 5">
    <name type="scientific">Candidatus Nomurabacteria bacterium RIFCSPLOWO2_12_FULL_44_11</name>
    <dbReference type="NCBI Taxonomy" id="1801796"/>
    <lineage>
        <taxon>Bacteria</taxon>
        <taxon>Candidatus Nomuraibacteriota</taxon>
    </lineage>
</organism>
<sequence>MNNIKKNLILAVLLGAVAFLPGQINAYVDRNLGGENYTFDNSDDSVDYNSDIDRNPIPRITYINPDNATYNNRSIEVTVRGSGFVPDSRVRFDGSSRPILFESSTSLIVTLSASDLSVPGIHAITVVNPGPGGGTSNVEYFTAKESGSGAVLGATTYRTTSGSTGAIPQSSQMSDAERTRQEFNNLTANAFYGAGSFMPSGLIGWVLVAIIILVIIILIRRFFGRETAYHSTPLKHS</sequence>
<dbReference type="EMBL" id="MFVU01000001">
    <property type="protein sequence ID" value="OGJ02470.1"/>
    <property type="molecule type" value="Genomic_DNA"/>
</dbReference>
<keyword evidence="1" id="KW-0472">Membrane</keyword>
<accession>A0A1F6Y7X4</accession>
<evidence type="ECO:0000256" key="2">
    <source>
        <dbReference type="SAM" id="SignalP"/>
    </source>
</evidence>
<feature type="transmembrane region" description="Helical" evidence="1">
    <location>
        <begin position="202"/>
        <end position="223"/>
    </location>
</feature>
<keyword evidence="2" id="KW-0732">Signal</keyword>
<evidence type="ECO:0000256" key="1">
    <source>
        <dbReference type="SAM" id="Phobius"/>
    </source>
</evidence>
<dbReference type="InterPro" id="IPR014756">
    <property type="entry name" value="Ig_E-set"/>
</dbReference>